<dbReference type="Proteomes" id="UP000268623">
    <property type="component" value="Unassembled WGS sequence"/>
</dbReference>
<dbReference type="OrthoDB" id="8030263at2"/>
<organism evidence="2 3">
    <name type="scientific">Methylocystis hirsuta</name>
    <dbReference type="NCBI Taxonomy" id="369798"/>
    <lineage>
        <taxon>Bacteria</taxon>
        <taxon>Pseudomonadati</taxon>
        <taxon>Pseudomonadota</taxon>
        <taxon>Alphaproteobacteria</taxon>
        <taxon>Hyphomicrobiales</taxon>
        <taxon>Methylocystaceae</taxon>
        <taxon>Methylocystis</taxon>
    </lineage>
</organism>
<dbReference type="EMBL" id="QWDD01000001">
    <property type="protein sequence ID" value="RNJ49983.1"/>
    <property type="molecule type" value="Genomic_DNA"/>
</dbReference>
<gene>
    <name evidence="2" type="ORF">D1O30_10585</name>
</gene>
<reference evidence="2 3" key="1">
    <citation type="submission" date="2018-08" db="EMBL/GenBank/DDBJ databases">
        <title>Genome sequence of Methylocystis hirsuta CSC1, a methanotroph able to accumulate PHAs.</title>
        <authorList>
            <person name="Bordel S."/>
            <person name="Rodriguez E."/>
            <person name="Gancedo J."/>
            <person name="Munoz R."/>
        </authorList>
    </citation>
    <scope>NUCLEOTIDE SEQUENCE [LARGE SCALE GENOMIC DNA]</scope>
    <source>
        <strain evidence="2 3">CSC1</strain>
    </source>
</reference>
<dbReference type="AlphaFoldDB" id="A0A3M9XP34"/>
<feature type="chain" id="PRO_5017957745" description="Lipoprotein" evidence="1">
    <location>
        <begin position="22"/>
        <end position="212"/>
    </location>
</feature>
<evidence type="ECO:0000313" key="3">
    <source>
        <dbReference type="Proteomes" id="UP000268623"/>
    </source>
</evidence>
<accession>A0A3M9XP34</accession>
<protein>
    <recommendedName>
        <fullName evidence="4">Lipoprotein</fullName>
    </recommendedName>
</protein>
<comment type="caution">
    <text evidence="2">The sequence shown here is derived from an EMBL/GenBank/DDBJ whole genome shotgun (WGS) entry which is preliminary data.</text>
</comment>
<evidence type="ECO:0000256" key="1">
    <source>
        <dbReference type="SAM" id="SignalP"/>
    </source>
</evidence>
<proteinExistence type="predicted"/>
<feature type="signal peptide" evidence="1">
    <location>
        <begin position="1"/>
        <end position="21"/>
    </location>
</feature>
<dbReference type="PROSITE" id="PS51257">
    <property type="entry name" value="PROKAR_LIPOPROTEIN"/>
    <property type="match status" value="1"/>
</dbReference>
<evidence type="ECO:0000313" key="2">
    <source>
        <dbReference type="EMBL" id="RNJ49983.1"/>
    </source>
</evidence>
<sequence>MSPILCRLSALALALALFACSHVPVSTIWALRNFDAAAFDPAVLRAAVRLPETFEPQKGGVTLKIGWWRDGEESVKHELKLALKETTASEDVAPLAGEKKAGARIFAYRIDPADYAAIRARQKEFLEEKARNPGKTHGSFGVGADACRRGDFPEGPLLTTTYLRTQPSGPYLTVLKNLDMREAATKEKSLDELVPPCEKFADRAETPMLVNR</sequence>
<name>A0A3M9XP34_9HYPH</name>
<evidence type="ECO:0008006" key="4">
    <source>
        <dbReference type="Google" id="ProtNLM"/>
    </source>
</evidence>
<dbReference type="RefSeq" id="WP_123175941.1">
    <property type="nucleotide sequence ID" value="NZ_QWDD01000001.1"/>
</dbReference>
<keyword evidence="1" id="KW-0732">Signal</keyword>
<keyword evidence="3" id="KW-1185">Reference proteome</keyword>